<dbReference type="AlphaFoldDB" id="A0A4C1V6P1"/>
<gene>
    <name evidence="2" type="ORF">EVAR_29868_1</name>
</gene>
<accession>A0A4C1V6P1</accession>
<sequence>MRRGEPEEHFDLPTAPETNKSRLGVSRKGAPRSPFPPKPHQNSRQRSIQDLAAAQIQEFRLQPLPLTRDSWLRRALSCYSATPQQRASTPAVQFAVVCDSVSSKSIVGEALDERSVGVRRAVLKRSGASVLVFRRATSLFREPGNARLDSATRNVSYANTRYTFVRIFRETILGSFEFHEIQTLRGMLPSSGGE</sequence>
<protein>
    <submittedName>
        <fullName evidence="2">Uncharacterized protein</fullName>
    </submittedName>
</protein>
<name>A0A4C1V6P1_EUMVA</name>
<dbReference type="Proteomes" id="UP000299102">
    <property type="component" value="Unassembled WGS sequence"/>
</dbReference>
<keyword evidence="3" id="KW-1185">Reference proteome</keyword>
<evidence type="ECO:0000313" key="3">
    <source>
        <dbReference type="Proteomes" id="UP000299102"/>
    </source>
</evidence>
<dbReference type="EMBL" id="BGZK01000289">
    <property type="protein sequence ID" value="GBP34473.1"/>
    <property type="molecule type" value="Genomic_DNA"/>
</dbReference>
<comment type="caution">
    <text evidence="2">The sequence shown here is derived from an EMBL/GenBank/DDBJ whole genome shotgun (WGS) entry which is preliminary data.</text>
</comment>
<evidence type="ECO:0000256" key="1">
    <source>
        <dbReference type="SAM" id="MobiDB-lite"/>
    </source>
</evidence>
<reference evidence="2 3" key="1">
    <citation type="journal article" date="2019" name="Commun. Biol.">
        <title>The bagworm genome reveals a unique fibroin gene that provides high tensile strength.</title>
        <authorList>
            <person name="Kono N."/>
            <person name="Nakamura H."/>
            <person name="Ohtoshi R."/>
            <person name="Tomita M."/>
            <person name="Numata K."/>
            <person name="Arakawa K."/>
        </authorList>
    </citation>
    <scope>NUCLEOTIDE SEQUENCE [LARGE SCALE GENOMIC DNA]</scope>
</reference>
<evidence type="ECO:0000313" key="2">
    <source>
        <dbReference type="EMBL" id="GBP34473.1"/>
    </source>
</evidence>
<feature type="compositionally biased region" description="Basic and acidic residues" evidence="1">
    <location>
        <begin position="1"/>
        <end position="11"/>
    </location>
</feature>
<feature type="region of interest" description="Disordered" evidence="1">
    <location>
        <begin position="1"/>
        <end position="46"/>
    </location>
</feature>
<organism evidence="2 3">
    <name type="scientific">Eumeta variegata</name>
    <name type="common">Bagworm moth</name>
    <name type="synonym">Eumeta japonica</name>
    <dbReference type="NCBI Taxonomy" id="151549"/>
    <lineage>
        <taxon>Eukaryota</taxon>
        <taxon>Metazoa</taxon>
        <taxon>Ecdysozoa</taxon>
        <taxon>Arthropoda</taxon>
        <taxon>Hexapoda</taxon>
        <taxon>Insecta</taxon>
        <taxon>Pterygota</taxon>
        <taxon>Neoptera</taxon>
        <taxon>Endopterygota</taxon>
        <taxon>Lepidoptera</taxon>
        <taxon>Glossata</taxon>
        <taxon>Ditrysia</taxon>
        <taxon>Tineoidea</taxon>
        <taxon>Psychidae</taxon>
        <taxon>Oiketicinae</taxon>
        <taxon>Eumeta</taxon>
    </lineage>
</organism>
<proteinExistence type="predicted"/>